<evidence type="ECO:0000313" key="1">
    <source>
        <dbReference type="EMBL" id="NKC02375.1"/>
    </source>
</evidence>
<comment type="caution">
    <text evidence="1">The sequence shown here is derived from an EMBL/GenBank/DDBJ whole genome shotgun (WGS) entry which is preliminary data.</text>
</comment>
<name>A0ABX1DND2_9HYPH</name>
<evidence type="ECO:0000313" key="2">
    <source>
        <dbReference type="Proteomes" id="UP000704467"/>
    </source>
</evidence>
<reference evidence="1 2" key="1">
    <citation type="submission" date="2020-03" db="EMBL/GenBank/DDBJ databases">
        <title>Whole genome sequencing of clinical and environmental type strains of Ochrobactrum.</title>
        <authorList>
            <person name="Dharne M."/>
        </authorList>
    </citation>
    <scope>NUCLEOTIDE SEQUENCE [LARGE SCALE GENOMIC DNA]</scope>
    <source>
        <strain evidence="1 2">CIP 109452</strain>
    </source>
</reference>
<sequence>MPEAVASNSTTAPKRNPASVVLDALEDIQHRLTALAHMVGETLDNSELIEIGVGVRFLFDREVEEIKNVRSLLLADVFRLHALFPEISRKPSFITELAERITRMRVEAAREAGFDLPEYYSDWSEEQQERVFYPTYDQYNELIEKANGSTDLLEIGSMLPWLEVKIRKEFGLSTGYEMSPQVADDLYADPKSLRDQFIAEKIKEGYSLSHISQSLNVKISAIEKAMQRMATPSQKVSATKAA</sequence>
<dbReference type="RefSeq" id="WP_138785391.1">
    <property type="nucleotide sequence ID" value="NZ_JBHEEQ010000005.1"/>
</dbReference>
<gene>
    <name evidence="1" type="ORF">HED55_00195</name>
</gene>
<dbReference type="EMBL" id="JAAVLN010000001">
    <property type="protein sequence ID" value="NKC02375.1"/>
    <property type="molecule type" value="Genomic_DNA"/>
</dbReference>
<proteinExistence type="predicted"/>
<accession>A0ABX1DND2</accession>
<organism evidence="1 2">
    <name type="scientific">Brucella haematophila</name>
    <dbReference type="NCBI Taxonomy" id="419474"/>
    <lineage>
        <taxon>Bacteria</taxon>
        <taxon>Pseudomonadati</taxon>
        <taxon>Pseudomonadota</taxon>
        <taxon>Alphaproteobacteria</taxon>
        <taxon>Hyphomicrobiales</taxon>
        <taxon>Brucellaceae</taxon>
        <taxon>Brucella/Ochrobactrum group</taxon>
        <taxon>Brucella</taxon>
    </lineage>
</organism>
<dbReference type="Proteomes" id="UP000704467">
    <property type="component" value="Unassembled WGS sequence"/>
</dbReference>
<protein>
    <submittedName>
        <fullName evidence="1">Uncharacterized protein</fullName>
    </submittedName>
</protein>
<keyword evidence="2" id="KW-1185">Reference proteome</keyword>